<dbReference type="AlphaFoldDB" id="A0A0V0QAZ0"/>
<keyword evidence="4 8" id="KW-1133">Transmembrane helix</keyword>
<dbReference type="InParanoid" id="A0A0V0QAZ0"/>
<keyword evidence="3 8" id="KW-0812">Transmembrane</keyword>
<comment type="subcellular location">
    <subcellularLocation>
        <location evidence="1">Membrane</location>
        <topology evidence="1">Multi-pass membrane protein</topology>
    </subcellularLocation>
</comment>
<evidence type="ECO:0000256" key="3">
    <source>
        <dbReference type="ARBA" id="ARBA00022692"/>
    </source>
</evidence>
<feature type="transmembrane region" description="Helical" evidence="8">
    <location>
        <begin position="325"/>
        <end position="353"/>
    </location>
</feature>
<dbReference type="InterPro" id="IPR049941">
    <property type="entry name" value="LPLAT_7/PORCN-like"/>
</dbReference>
<keyword evidence="6" id="KW-0012">Acyltransferase</keyword>
<evidence type="ECO:0000256" key="5">
    <source>
        <dbReference type="ARBA" id="ARBA00023136"/>
    </source>
</evidence>
<keyword evidence="10" id="KW-1185">Reference proteome</keyword>
<dbReference type="PANTHER" id="PTHR13906">
    <property type="entry name" value="PORCUPINE"/>
    <property type="match status" value="1"/>
</dbReference>
<name>A0A0V0QAZ0_PSEPJ</name>
<feature type="compositionally biased region" description="Basic and acidic residues" evidence="7">
    <location>
        <begin position="436"/>
        <end position="446"/>
    </location>
</feature>
<evidence type="ECO:0000256" key="6">
    <source>
        <dbReference type="ARBA" id="ARBA00023315"/>
    </source>
</evidence>
<proteinExistence type="predicted"/>
<evidence type="ECO:0000256" key="8">
    <source>
        <dbReference type="SAM" id="Phobius"/>
    </source>
</evidence>
<feature type="transmembrane region" description="Helical" evidence="8">
    <location>
        <begin position="197"/>
        <end position="215"/>
    </location>
</feature>
<dbReference type="OMA" id="SENWTHY"/>
<dbReference type="GO" id="GO:0030258">
    <property type="term" value="P:lipid modification"/>
    <property type="evidence" value="ECO:0007669"/>
    <property type="project" value="TreeGrafter"/>
</dbReference>
<dbReference type="OrthoDB" id="286734at2759"/>
<evidence type="ECO:0000256" key="1">
    <source>
        <dbReference type="ARBA" id="ARBA00004141"/>
    </source>
</evidence>
<dbReference type="Proteomes" id="UP000054937">
    <property type="component" value="Unassembled WGS sequence"/>
</dbReference>
<evidence type="ECO:0000256" key="2">
    <source>
        <dbReference type="ARBA" id="ARBA00022679"/>
    </source>
</evidence>
<dbReference type="Pfam" id="PF03062">
    <property type="entry name" value="MBOAT"/>
    <property type="match status" value="1"/>
</dbReference>
<evidence type="ECO:0000256" key="4">
    <source>
        <dbReference type="ARBA" id="ARBA00022989"/>
    </source>
</evidence>
<keyword evidence="2" id="KW-0808">Transferase</keyword>
<dbReference type="GO" id="GO:0016020">
    <property type="term" value="C:membrane"/>
    <property type="evidence" value="ECO:0007669"/>
    <property type="project" value="UniProtKB-SubCell"/>
</dbReference>
<feature type="transmembrane region" description="Helical" evidence="8">
    <location>
        <begin position="92"/>
        <end position="110"/>
    </location>
</feature>
<comment type="caution">
    <text evidence="9">The sequence shown here is derived from an EMBL/GenBank/DDBJ whole genome shotgun (WGS) entry which is preliminary data.</text>
</comment>
<dbReference type="GO" id="GO:0016746">
    <property type="term" value="F:acyltransferase activity"/>
    <property type="evidence" value="ECO:0007669"/>
    <property type="project" value="UniProtKB-KW"/>
</dbReference>
<evidence type="ECO:0000313" key="9">
    <source>
        <dbReference type="EMBL" id="KRW99239.1"/>
    </source>
</evidence>
<feature type="region of interest" description="Disordered" evidence="7">
    <location>
        <begin position="432"/>
        <end position="462"/>
    </location>
</feature>
<sequence length="462" mass="54761">MMQVIDNFFVSLSEQLDIPDDQLRLVSCWIMAQPIGFLNHFVRNPLHRQLYSLLWGLFFNYILLKEWVLFNFSVAVATYVIILLYKKKSGWPVFMFSFGVMTICHGYRYFTDFYGWKMDFSISLQMMVCKLTYIGFHLTLGKLEKVPSFFDYISYLYFYPTANMGPTHTYQIYDDFINLRGNYVDMPFGFLSCFKELLWGIFYLAIYKFVFPIYAPEYFWTEEFRQSSFFYKIYFTHINTVLVRCRYYGAWKLGQASINAAGISYNGLDENKKSKFDKIIVYRDHYEIAINPKVKTVDWHTNVQKWLKDAVHAAFYDHFKSNTKAIIGVFFVSGLWHGIHPAYFIGFAYWGFLNAIYKCIENEWDLFKNIPYPIRYAMGYVAINVSIFSIGLPIYLMDMPRIMEIYKELYYIPLVGLPIILLLCRITGFGKKRRGPKPDNKQKESVKPQQQQQNTNENKKDL</sequence>
<dbReference type="PANTHER" id="PTHR13906:SF4">
    <property type="entry name" value="LYSOPHOSPHOLIPID ACYLTRANSFERASE 6"/>
    <property type="match status" value="1"/>
</dbReference>
<evidence type="ECO:0000256" key="7">
    <source>
        <dbReference type="SAM" id="MobiDB-lite"/>
    </source>
</evidence>
<feature type="transmembrane region" description="Helical" evidence="8">
    <location>
        <begin position="409"/>
        <end position="428"/>
    </location>
</feature>
<evidence type="ECO:0000313" key="10">
    <source>
        <dbReference type="Proteomes" id="UP000054937"/>
    </source>
</evidence>
<organism evidence="9 10">
    <name type="scientific">Pseudocohnilembus persalinus</name>
    <name type="common">Ciliate</name>
    <dbReference type="NCBI Taxonomy" id="266149"/>
    <lineage>
        <taxon>Eukaryota</taxon>
        <taxon>Sar</taxon>
        <taxon>Alveolata</taxon>
        <taxon>Ciliophora</taxon>
        <taxon>Intramacronucleata</taxon>
        <taxon>Oligohymenophorea</taxon>
        <taxon>Scuticociliatia</taxon>
        <taxon>Philasterida</taxon>
        <taxon>Pseudocohnilembidae</taxon>
        <taxon>Pseudocohnilembus</taxon>
    </lineage>
</organism>
<dbReference type="InterPro" id="IPR004299">
    <property type="entry name" value="MBOAT_fam"/>
</dbReference>
<gene>
    <name evidence="9" type="ORF">PPERSA_03945</name>
</gene>
<feature type="transmembrane region" description="Helical" evidence="8">
    <location>
        <begin position="374"/>
        <end position="397"/>
    </location>
</feature>
<reference evidence="9 10" key="1">
    <citation type="journal article" date="2015" name="Sci. Rep.">
        <title>Genome of the facultative scuticociliatosis pathogen Pseudocohnilembus persalinus provides insight into its virulence through horizontal gene transfer.</title>
        <authorList>
            <person name="Xiong J."/>
            <person name="Wang G."/>
            <person name="Cheng J."/>
            <person name="Tian M."/>
            <person name="Pan X."/>
            <person name="Warren A."/>
            <person name="Jiang C."/>
            <person name="Yuan D."/>
            <person name="Miao W."/>
        </authorList>
    </citation>
    <scope>NUCLEOTIDE SEQUENCE [LARGE SCALE GENOMIC DNA]</scope>
    <source>
        <strain evidence="9">36N120E</strain>
    </source>
</reference>
<feature type="transmembrane region" description="Helical" evidence="8">
    <location>
        <begin position="67"/>
        <end position="85"/>
    </location>
</feature>
<accession>A0A0V0QAZ0</accession>
<evidence type="ECO:0008006" key="11">
    <source>
        <dbReference type="Google" id="ProtNLM"/>
    </source>
</evidence>
<keyword evidence="5 8" id="KW-0472">Membrane</keyword>
<dbReference type="EMBL" id="LDAU01000217">
    <property type="protein sequence ID" value="KRW99239.1"/>
    <property type="molecule type" value="Genomic_DNA"/>
</dbReference>
<protein>
    <recommendedName>
        <fullName evidence="11">Membrane bound O-acyl transferase, MBOAT</fullName>
    </recommendedName>
</protein>